<feature type="domain" description="SGNH hydrolase-type esterase" evidence="3">
    <location>
        <begin position="226"/>
        <end position="428"/>
    </location>
</feature>
<dbReference type="AlphaFoldDB" id="A0A194VQW9"/>
<dbReference type="Pfam" id="PF13472">
    <property type="entry name" value="Lipase_GDSL_2"/>
    <property type="match status" value="1"/>
</dbReference>
<feature type="chain" id="PRO_5008266729" description="SGNH hydrolase-type esterase domain-containing protein" evidence="2">
    <location>
        <begin position="22"/>
        <end position="451"/>
    </location>
</feature>
<dbReference type="Proteomes" id="UP000078559">
    <property type="component" value="Chromosome 2"/>
</dbReference>
<proteinExistence type="predicted"/>
<dbReference type="SUPFAM" id="SSF52266">
    <property type="entry name" value="SGNH hydrolase"/>
    <property type="match status" value="1"/>
</dbReference>
<dbReference type="InterPro" id="IPR053140">
    <property type="entry name" value="GDSL_Rv0518-like"/>
</dbReference>
<dbReference type="EMBL" id="CM003099">
    <property type="protein sequence ID" value="KUI66338.1"/>
    <property type="molecule type" value="Genomic_DNA"/>
</dbReference>
<sequence>MASSLIKTALAALCLFQPWTAAYVKRHTQSRWVDIWGAMPQLVEPANLPPAPYNATGVVFQNATLRQTIFITQPAPTIRLVISNAFGGSDLPITAATIAVPLNGSAGTSAISPGSLAALTFSGGLTSFTVPNGARAVSDPIDYPVTAQQILAISLYLEAGQTTNSITGHPGSRTTSYYSPGDQTSSPDVLADPATQHSEHWYFISAVEGYLPESASSTPGSALAIIGDSITDGRASTTNLNNRWPDVLLRRLQSPGSASSPQQQHALYQSIAVINQAAGGNRVLADGLGPNALGRIDRDVLAHPGVSYVLILEGVNDIGVAAADAASQRDIGDRLIAAYDQIVSMVHARGLPIFGGTITPFCGDARVQAYSDANREATRRRVNGWIRGSGRFDGVVDFDAAVRDPANGTMLSPVYDSGDYLHPNPAGYVAMADAVDLGLFERFRDGVDGVV</sequence>
<dbReference type="InterPro" id="IPR013830">
    <property type="entry name" value="SGNH_hydro"/>
</dbReference>
<dbReference type="SMR" id="A0A194VQW9"/>
<evidence type="ECO:0000313" key="5">
    <source>
        <dbReference type="Proteomes" id="UP000078559"/>
    </source>
</evidence>
<dbReference type="Gene3D" id="3.40.50.1110">
    <property type="entry name" value="SGNH hydrolase"/>
    <property type="match status" value="1"/>
</dbReference>
<organism evidence="4 5">
    <name type="scientific">Cytospora mali</name>
    <name type="common">Apple Valsa canker fungus</name>
    <name type="synonym">Valsa mali</name>
    <dbReference type="NCBI Taxonomy" id="578113"/>
    <lineage>
        <taxon>Eukaryota</taxon>
        <taxon>Fungi</taxon>
        <taxon>Dikarya</taxon>
        <taxon>Ascomycota</taxon>
        <taxon>Pezizomycotina</taxon>
        <taxon>Sordariomycetes</taxon>
        <taxon>Sordariomycetidae</taxon>
        <taxon>Diaporthales</taxon>
        <taxon>Cytosporaceae</taxon>
        <taxon>Cytospora</taxon>
    </lineage>
</organism>
<evidence type="ECO:0000256" key="2">
    <source>
        <dbReference type="SAM" id="SignalP"/>
    </source>
</evidence>
<protein>
    <recommendedName>
        <fullName evidence="3">SGNH hydrolase-type esterase domain-containing protein</fullName>
    </recommendedName>
</protein>
<feature type="region of interest" description="Disordered" evidence="1">
    <location>
        <begin position="165"/>
        <end position="187"/>
    </location>
</feature>
<dbReference type="PANTHER" id="PTHR43784:SF3">
    <property type="entry name" value="GDSL FAMILY LIPASE"/>
    <property type="match status" value="1"/>
</dbReference>
<dbReference type="PANTHER" id="PTHR43784">
    <property type="entry name" value="GDSL-LIKE LIPASE/ACYLHYDROLASE, PUTATIVE (AFU_ORTHOLOGUE AFUA_2G00820)-RELATED"/>
    <property type="match status" value="1"/>
</dbReference>
<dbReference type="CDD" id="cd01830">
    <property type="entry name" value="XynE_like"/>
    <property type="match status" value="1"/>
</dbReference>
<name>A0A194VQW9_CYTMA</name>
<evidence type="ECO:0000259" key="3">
    <source>
        <dbReference type="Pfam" id="PF13472"/>
    </source>
</evidence>
<evidence type="ECO:0000313" key="4">
    <source>
        <dbReference type="EMBL" id="KUI66338.1"/>
    </source>
</evidence>
<feature type="signal peptide" evidence="2">
    <location>
        <begin position="1"/>
        <end position="21"/>
    </location>
</feature>
<dbReference type="InterPro" id="IPR036514">
    <property type="entry name" value="SGNH_hydro_sf"/>
</dbReference>
<keyword evidence="5" id="KW-1185">Reference proteome</keyword>
<keyword evidence="2" id="KW-0732">Signal</keyword>
<reference evidence="4" key="1">
    <citation type="submission" date="2014-12" db="EMBL/GenBank/DDBJ databases">
        <title>Genome Sequence of Valsa Canker Pathogens Uncovers a Specific Adaption of Colonization on Woody Bark.</title>
        <authorList>
            <person name="Yin Z."/>
            <person name="Liu H."/>
            <person name="Gao X."/>
            <person name="Li Z."/>
            <person name="Song N."/>
            <person name="Ke X."/>
            <person name="Dai Q."/>
            <person name="Wu Y."/>
            <person name="Sun Y."/>
            <person name="Xu J.-R."/>
            <person name="Kang Z.K."/>
            <person name="Wang L."/>
            <person name="Huang L."/>
        </authorList>
    </citation>
    <scope>NUCLEOTIDE SEQUENCE [LARGE SCALE GENOMIC DNA]</scope>
    <source>
        <strain evidence="4">03-8</strain>
    </source>
</reference>
<accession>A0A194VQW9</accession>
<gene>
    <name evidence="4" type="ORF">VM1G_02013</name>
</gene>
<dbReference type="OrthoDB" id="10071171at2759"/>
<evidence type="ECO:0000256" key="1">
    <source>
        <dbReference type="SAM" id="MobiDB-lite"/>
    </source>
</evidence>